<keyword evidence="3" id="KW-1185">Reference proteome</keyword>
<feature type="region of interest" description="Disordered" evidence="1">
    <location>
        <begin position="1"/>
        <end position="34"/>
    </location>
</feature>
<dbReference type="RefSeq" id="WP_125305632.1">
    <property type="nucleotide sequence ID" value="NZ_RSEC01000006.1"/>
</dbReference>
<gene>
    <name evidence="2" type="ORF">EIY87_00490</name>
</gene>
<dbReference type="OrthoDB" id="9843047at2"/>
<evidence type="ECO:0000313" key="3">
    <source>
        <dbReference type="Proteomes" id="UP000267081"/>
    </source>
</evidence>
<comment type="caution">
    <text evidence="2">The sequence shown here is derived from an EMBL/GenBank/DDBJ whole genome shotgun (WGS) entry which is preliminary data.</text>
</comment>
<sequence length="121" mass="12618">MPEAPDTPFELPVMTPGPAQGAPGCADPRPPAEHVDEPHVLTEDVEPAPELDDSLLIGASIFEGATSVNRHVNISLPRDADDLAIAEQLLLSTLAVATAYRPGVAHALTALLAPSSLESLR</sequence>
<dbReference type="AlphaFoldDB" id="A0A3R9FES6"/>
<evidence type="ECO:0000256" key="1">
    <source>
        <dbReference type="SAM" id="MobiDB-lite"/>
    </source>
</evidence>
<accession>A0A3R9FES6</accession>
<evidence type="ECO:0000313" key="2">
    <source>
        <dbReference type="EMBL" id="RSD26375.1"/>
    </source>
</evidence>
<protein>
    <submittedName>
        <fullName evidence="2">Uncharacterized protein</fullName>
    </submittedName>
</protein>
<name>A0A3R9FES6_9PSEU</name>
<dbReference type="Proteomes" id="UP000267081">
    <property type="component" value="Unassembled WGS sequence"/>
</dbReference>
<organism evidence="2 3">
    <name type="scientific">Amycolatopsis eburnea</name>
    <dbReference type="NCBI Taxonomy" id="2267691"/>
    <lineage>
        <taxon>Bacteria</taxon>
        <taxon>Bacillati</taxon>
        <taxon>Actinomycetota</taxon>
        <taxon>Actinomycetes</taxon>
        <taxon>Pseudonocardiales</taxon>
        <taxon>Pseudonocardiaceae</taxon>
        <taxon>Amycolatopsis</taxon>
    </lineage>
</organism>
<proteinExistence type="predicted"/>
<dbReference type="EMBL" id="RSEC01000006">
    <property type="protein sequence ID" value="RSD26375.1"/>
    <property type="molecule type" value="Genomic_DNA"/>
</dbReference>
<reference evidence="2 3" key="1">
    <citation type="submission" date="2018-12" db="EMBL/GenBank/DDBJ databases">
        <title>Amycolatopsis eburnea sp. nov. actinomycete associate with arbuscular mycorrhiza fungal spore.</title>
        <authorList>
            <person name="Lumyong S."/>
            <person name="Chaiya L."/>
        </authorList>
    </citation>
    <scope>NUCLEOTIDE SEQUENCE [LARGE SCALE GENOMIC DNA]</scope>
    <source>
        <strain evidence="2 3">GLM-1</strain>
    </source>
</reference>